<name>A0ABR7YDK8_9SPHI</name>
<dbReference type="Gene3D" id="3.30.565.40">
    <property type="entry name" value="Fervidobacterium nodosum Rt17-B1 like"/>
    <property type="match status" value="1"/>
</dbReference>
<sequence>MVKLAYIFAFILFNSCSQGNVKSQSQQEQVTPRDTVSYTYNIHKNISSYLVESEGNIDTAYYQISYPIFHDRTLNEILSPYILVDGDESPEIAAESFILGYNEFVEESSTQSINFPWYKNVSSEVWTNTPLFLTLATAVDEYTGGAHGNHYTIISTIDLEKKKKIELKDIIQKENIPTFTKIAEKHFRKNENLSDSASLEKDFFFENGIFAVNDNFGLTKNSFVIYYNEYEIRPYAEGPTLLEIPYSDIENILNPVGQKYIHSLRQSLN</sequence>
<evidence type="ECO:0000259" key="2">
    <source>
        <dbReference type="Pfam" id="PF13739"/>
    </source>
</evidence>
<comment type="caution">
    <text evidence="3">The sequence shown here is derived from an EMBL/GenBank/DDBJ whole genome shotgun (WGS) entry which is preliminary data.</text>
</comment>
<evidence type="ECO:0000259" key="1">
    <source>
        <dbReference type="Pfam" id="PF11738"/>
    </source>
</evidence>
<dbReference type="Gene3D" id="3.90.640.20">
    <property type="entry name" value="Heat-shock cognate protein, ATPase"/>
    <property type="match status" value="1"/>
</dbReference>
<dbReference type="RefSeq" id="WP_165289768.1">
    <property type="nucleotide sequence ID" value="NZ_JACOIJ010000010.1"/>
</dbReference>
<dbReference type="InterPro" id="IPR037126">
    <property type="entry name" value="PdaC/RsiV-like_sf"/>
</dbReference>
<accession>A0ABR7YDK8</accession>
<feature type="domain" description="DUF3298" evidence="1">
    <location>
        <begin position="168"/>
        <end position="247"/>
    </location>
</feature>
<protein>
    <submittedName>
        <fullName evidence="3">DUF3298 domain-containing protein</fullName>
    </submittedName>
</protein>
<evidence type="ECO:0000313" key="3">
    <source>
        <dbReference type="EMBL" id="MBD1429382.1"/>
    </source>
</evidence>
<dbReference type="InterPro" id="IPR025303">
    <property type="entry name" value="PdaC"/>
</dbReference>
<gene>
    <name evidence="3" type="ORF">H8B04_07340</name>
</gene>
<evidence type="ECO:0000313" key="4">
    <source>
        <dbReference type="Proteomes" id="UP000651271"/>
    </source>
</evidence>
<proteinExistence type="predicted"/>
<dbReference type="EMBL" id="JACOIJ010000010">
    <property type="protein sequence ID" value="MBD1429382.1"/>
    <property type="molecule type" value="Genomic_DNA"/>
</dbReference>
<organism evidence="3 4">
    <name type="scientific">Sphingobacterium litopenaei</name>
    <dbReference type="NCBI Taxonomy" id="2763500"/>
    <lineage>
        <taxon>Bacteria</taxon>
        <taxon>Pseudomonadati</taxon>
        <taxon>Bacteroidota</taxon>
        <taxon>Sphingobacteriia</taxon>
        <taxon>Sphingobacteriales</taxon>
        <taxon>Sphingobacteriaceae</taxon>
        <taxon>Sphingobacterium</taxon>
    </lineage>
</organism>
<reference evidence="3 4" key="1">
    <citation type="submission" date="2020-08" db="EMBL/GenBank/DDBJ databases">
        <title>Sphingobacterium sp. DN04309 isolated from aquaculture water.</title>
        <authorList>
            <person name="Zhang M."/>
        </authorList>
    </citation>
    <scope>NUCLEOTIDE SEQUENCE [LARGE SCALE GENOMIC DNA]</scope>
    <source>
        <strain evidence="3 4">DN04309</strain>
    </source>
</reference>
<keyword evidence="4" id="KW-1185">Reference proteome</keyword>
<dbReference type="Pfam" id="PF11738">
    <property type="entry name" value="DUF3298"/>
    <property type="match status" value="1"/>
</dbReference>
<feature type="domain" description="Deacetylase PdaC" evidence="2">
    <location>
        <begin position="58"/>
        <end position="149"/>
    </location>
</feature>
<dbReference type="Proteomes" id="UP000651271">
    <property type="component" value="Unassembled WGS sequence"/>
</dbReference>
<dbReference type="InterPro" id="IPR021729">
    <property type="entry name" value="DUF3298"/>
</dbReference>
<dbReference type="Pfam" id="PF13739">
    <property type="entry name" value="PdaC"/>
    <property type="match status" value="1"/>
</dbReference>